<dbReference type="AlphaFoldDB" id="A0A0B7NNG7"/>
<gene>
    <name evidence="1" type="primary">PARPA_14502.1 scaffold 50772</name>
</gene>
<dbReference type="Proteomes" id="UP000054107">
    <property type="component" value="Unassembled WGS sequence"/>
</dbReference>
<organism evidence="1 2">
    <name type="scientific">Parasitella parasitica</name>
    <dbReference type="NCBI Taxonomy" id="35722"/>
    <lineage>
        <taxon>Eukaryota</taxon>
        <taxon>Fungi</taxon>
        <taxon>Fungi incertae sedis</taxon>
        <taxon>Mucoromycota</taxon>
        <taxon>Mucoromycotina</taxon>
        <taxon>Mucoromycetes</taxon>
        <taxon>Mucorales</taxon>
        <taxon>Mucorineae</taxon>
        <taxon>Mucoraceae</taxon>
        <taxon>Parasitella</taxon>
    </lineage>
</organism>
<dbReference type="SUPFAM" id="SSF51430">
    <property type="entry name" value="NAD(P)-linked oxidoreductase"/>
    <property type="match status" value="1"/>
</dbReference>
<dbReference type="Gene3D" id="3.20.20.100">
    <property type="entry name" value="NADP-dependent oxidoreductase domain"/>
    <property type="match status" value="1"/>
</dbReference>
<reference evidence="1 2" key="1">
    <citation type="submission" date="2014-09" db="EMBL/GenBank/DDBJ databases">
        <authorList>
            <person name="Ellenberger Sabrina"/>
        </authorList>
    </citation>
    <scope>NUCLEOTIDE SEQUENCE [LARGE SCALE GENOMIC DNA]</scope>
    <source>
        <strain evidence="1 2">CBS 412.66</strain>
    </source>
</reference>
<dbReference type="InterPro" id="IPR036812">
    <property type="entry name" value="NAD(P)_OxRdtase_dom_sf"/>
</dbReference>
<sequence>MQWPEEYKQRRLVNWAQSQGIQVIADASFGNAAFEKFPPGTEHLENLMKHPMITVKIKRMKTNLDINNVKLDDQDLKSIDKLEANARFNDFFKNTYGFDFSVFA</sequence>
<dbReference type="STRING" id="35722.A0A0B7NNG7"/>
<proteinExistence type="predicted"/>
<dbReference type="EMBL" id="LN734243">
    <property type="protein sequence ID" value="CEP20181.1"/>
    <property type="molecule type" value="Genomic_DNA"/>
</dbReference>
<protein>
    <submittedName>
        <fullName evidence="1">Uncharacterized protein</fullName>
    </submittedName>
</protein>
<evidence type="ECO:0000313" key="2">
    <source>
        <dbReference type="Proteomes" id="UP000054107"/>
    </source>
</evidence>
<evidence type="ECO:0000313" key="1">
    <source>
        <dbReference type="EMBL" id="CEP20181.1"/>
    </source>
</evidence>
<dbReference type="OrthoDB" id="416253at2759"/>
<keyword evidence="2" id="KW-1185">Reference proteome</keyword>
<accession>A0A0B7NNG7</accession>
<name>A0A0B7NNG7_9FUNG</name>